<accession>A0ABR9MUM9</accession>
<evidence type="ECO:0000313" key="2">
    <source>
        <dbReference type="Proteomes" id="UP000625527"/>
    </source>
</evidence>
<dbReference type="Pfam" id="PF04978">
    <property type="entry name" value="MST"/>
    <property type="match status" value="1"/>
</dbReference>
<proteinExistence type="predicted"/>
<gene>
    <name evidence="1" type="ORF">IHE71_02610</name>
</gene>
<dbReference type="RefSeq" id="WP_192861163.1">
    <property type="nucleotide sequence ID" value="NZ_JADAQT010000040.1"/>
</dbReference>
<name>A0ABR9MUM9_9MICO</name>
<dbReference type="InterPro" id="IPR034660">
    <property type="entry name" value="DinB/YfiT-like"/>
</dbReference>
<dbReference type="InterPro" id="IPR007061">
    <property type="entry name" value="MST-like"/>
</dbReference>
<evidence type="ECO:0000313" key="1">
    <source>
        <dbReference type="EMBL" id="MBE1874598.1"/>
    </source>
</evidence>
<organism evidence="1 2">
    <name type="scientific">Myceligenerans pegani</name>
    <dbReference type="NCBI Taxonomy" id="2776917"/>
    <lineage>
        <taxon>Bacteria</taxon>
        <taxon>Bacillati</taxon>
        <taxon>Actinomycetota</taxon>
        <taxon>Actinomycetes</taxon>
        <taxon>Micrococcales</taxon>
        <taxon>Promicromonosporaceae</taxon>
        <taxon>Myceligenerans</taxon>
    </lineage>
</organism>
<dbReference type="EMBL" id="JADAQT010000040">
    <property type="protein sequence ID" value="MBE1874598.1"/>
    <property type="molecule type" value="Genomic_DNA"/>
</dbReference>
<keyword evidence="2" id="KW-1185">Reference proteome</keyword>
<protein>
    <submittedName>
        <fullName evidence="1">DUF664 domain-containing protein</fullName>
    </submittedName>
</protein>
<reference evidence="1 2" key="1">
    <citation type="submission" date="2020-10" db="EMBL/GenBank/DDBJ databases">
        <title>Myceligenerans pegani sp. nov., an endophytic actinomycete isolated from Peganum harmala L. in Xinjiang, China.</title>
        <authorList>
            <person name="Xin L."/>
        </authorList>
    </citation>
    <scope>NUCLEOTIDE SEQUENCE [LARGE SCALE GENOMIC DNA]</scope>
    <source>
        <strain evidence="1 2">TRM65318</strain>
    </source>
</reference>
<dbReference type="Proteomes" id="UP000625527">
    <property type="component" value="Unassembled WGS sequence"/>
</dbReference>
<sequence>MPLSDVEPRVDSADPAEQFVAYLDYYRGAVERKVRGLGPEGLGARPLESGWSPLELLVHLVHMERRWFVWGFLAENVPDPWGDHVAGDPEGAWAVPADDADLDDWLRRLHDGGARTRDILATRDLAERGATGGRFGPGETPPTLLWIAFHVLQEYARHAGHLDAAREQIDGATGE</sequence>
<comment type="caution">
    <text evidence="1">The sequence shown here is derived from an EMBL/GenBank/DDBJ whole genome shotgun (WGS) entry which is preliminary data.</text>
</comment>
<dbReference type="Gene3D" id="1.20.120.450">
    <property type="entry name" value="dinb family like domain"/>
    <property type="match status" value="1"/>
</dbReference>
<dbReference type="SUPFAM" id="SSF109854">
    <property type="entry name" value="DinB/YfiT-like putative metalloenzymes"/>
    <property type="match status" value="1"/>
</dbReference>